<comment type="caution">
    <text evidence="1">The sequence shown here is derived from an EMBL/GenBank/DDBJ whole genome shotgun (WGS) entry which is preliminary data.</text>
</comment>
<dbReference type="PANTHER" id="PTHR46880:SF8">
    <property type="entry name" value="E3 SUMO-PROTEIN LIGASE KIAA1586"/>
    <property type="match status" value="1"/>
</dbReference>
<dbReference type="PANTHER" id="PTHR46880">
    <property type="entry name" value="RAS-ASSOCIATING DOMAIN-CONTAINING PROTEIN"/>
    <property type="match status" value="1"/>
</dbReference>
<keyword evidence="1" id="KW-0436">Ligase</keyword>
<sequence length="237" mass="26917">VFRTAYKIIKLNRSLNDFETDLELQTQNGSDIGCSLHSGISFANILDHISGEMHKYLMSALVLSKPKLALILDESTSLKQGVGAAVMLGWKPGVAQLLLDVFPRVIIWHCAALELSVVREELKVLFPRYFPDQMDMMHGDAKVKNLCKRFHIESQSVLRAYREFKETEGKMMPEEIKPLMAAVNSVPISSAECKRGYSQLNLTVTPTRTALSNHLPFRFGKVIFKLHFHPVKQHFYK</sequence>
<evidence type="ECO:0000313" key="2">
    <source>
        <dbReference type="Proteomes" id="UP001166093"/>
    </source>
</evidence>
<evidence type="ECO:0000313" key="1">
    <source>
        <dbReference type="EMBL" id="MBN3275464.1"/>
    </source>
</evidence>
<proteinExistence type="predicted"/>
<accession>A0ABS2XMX1</accession>
<organism evidence="1 2">
    <name type="scientific">Polyodon spathula</name>
    <name type="common">North American paddlefish</name>
    <name type="synonym">Squalus spathula</name>
    <dbReference type="NCBI Taxonomy" id="7913"/>
    <lineage>
        <taxon>Eukaryota</taxon>
        <taxon>Metazoa</taxon>
        <taxon>Chordata</taxon>
        <taxon>Craniata</taxon>
        <taxon>Vertebrata</taxon>
        <taxon>Euteleostomi</taxon>
        <taxon>Actinopterygii</taxon>
        <taxon>Chondrostei</taxon>
        <taxon>Acipenseriformes</taxon>
        <taxon>Polyodontidae</taxon>
        <taxon>Polyodon</taxon>
    </lineage>
</organism>
<keyword evidence="2" id="KW-1185">Reference proteome</keyword>
<dbReference type="Proteomes" id="UP001166093">
    <property type="component" value="Unassembled WGS sequence"/>
</dbReference>
<feature type="non-terminal residue" evidence="1">
    <location>
        <position position="1"/>
    </location>
</feature>
<dbReference type="EMBL" id="JAAWVQ010050943">
    <property type="protein sequence ID" value="MBN3275464.1"/>
    <property type="molecule type" value="Genomic_DNA"/>
</dbReference>
<dbReference type="GO" id="GO:0016874">
    <property type="term" value="F:ligase activity"/>
    <property type="evidence" value="ECO:0007669"/>
    <property type="project" value="UniProtKB-KW"/>
</dbReference>
<reference evidence="1" key="1">
    <citation type="journal article" date="2021" name="Cell">
        <title>Tracing the genetic footprints of vertebrate landing in non-teleost ray-finned fishes.</title>
        <authorList>
            <person name="Bi X."/>
            <person name="Wang K."/>
            <person name="Yang L."/>
            <person name="Pan H."/>
            <person name="Jiang H."/>
            <person name="Wei Q."/>
            <person name="Fang M."/>
            <person name="Yu H."/>
            <person name="Zhu C."/>
            <person name="Cai Y."/>
            <person name="He Y."/>
            <person name="Gan X."/>
            <person name="Zeng H."/>
            <person name="Yu D."/>
            <person name="Zhu Y."/>
            <person name="Jiang H."/>
            <person name="Qiu Q."/>
            <person name="Yang H."/>
            <person name="Zhang Y.E."/>
            <person name="Wang W."/>
            <person name="Zhu M."/>
            <person name="He S."/>
            <person name="Zhang G."/>
        </authorList>
    </citation>
    <scope>NUCLEOTIDE SEQUENCE</scope>
    <source>
        <strain evidence="1">Pddl_001</strain>
    </source>
</reference>
<protein>
    <submittedName>
        <fullName evidence="1">K1586 ligase</fullName>
    </submittedName>
</protein>
<feature type="non-terminal residue" evidence="1">
    <location>
        <position position="237"/>
    </location>
</feature>
<gene>
    <name evidence="1" type="ORF">GTO93_0019658</name>
</gene>
<name>A0ABS2XMX1_POLSP</name>